<organism evidence="1 2">
    <name type="scientific">Beauveria bassiana</name>
    <name type="common">White muscardine disease fungus</name>
    <name type="synonym">Tritirachium shiotae</name>
    <dbReference type="NCBI Taxonomy" id="176275"/>
    <lineage>
        <taxon>Eukaryota</taxon>
        <taxon>Fungi</taxon>
        <taxon>Dikarya</taxon>
        <taxon>Ascomycota</taxon>
        <taxon>Pezizomycotina</taxon>
        <taxon>Sordariomycetes</taxon>
        <taxon>Hypocreomycetidae</taxon>
        <taxon>Hypocreales</taxon>
        <taxon>Cordycipitaceae</taxon>
        <taxon>Beauveria</taxon>
    </lineage>
</organism>
<dbReference type="InterPro" id="IPR029039">
    <property type="entry name" value="Flavoprotein-like_sf"/>
</dbReference>
<protein>
    <submittedName>
        <fullName evidence="1">Uncharacterized protein</fullName>
    </submittedName>
</protein>
<proteinExistence type="predicted"/>
<dbReference type="Gene3D" id="3.40.50.360">
    <property type="match status" value="1"/>
</dbReference>
<dbReference type="SUPFAM" id="SSF52218">
    <property type="entry name" value="Flavoproteins"/>
    <property type="match status" value="1"/>
</dbReference>
<dbReference type="OrthoDB" id="8300214at2759"/>
<evidence type="ECO:0000313" key="2">
    <source>
        <dbReference type="Proteomes" id="UP000237441"/>
    </source>
</evidence>
<dbReference type="PANTHER" id="PTHR43590:SF1">
    <property type="entry name" value="ARSENIC RESISTANCE PROTEIN ARSH (AFU_ORTHOLOGUE AFUA_5G15030)"/>
    <property type="match status" value="1"/>
</dbReference>
<name>A0A2S7XWW9_BEABA</name>
<dbReference type="Proteomes" id="UP000237441">
    <property type="component" value="Unassembled WGS sequence"/>
</dbReference>
<accession>A0A2S7XWW9</accession>
<dbReference type="GO" id="GO:0016655">
    <property type="term" value="F:oxidoreductase activity, acting on NAD(P)H, quinone or similar compound as acceptor"/>
    <property type="evidence" value="ECO:0007669"/>
    <property type="project" value="TreeGrafter"/>
</dbReference>
<gene>
    <name evidence="1" type="ORF">BB8028_0001g02010</name>
</gene>
<sequence length="106" mass="12097">MLAAEQDEHDIREKYRPFLGHFPRPDGPDWIQDLELDTVTEMARANLAHTGSRLKVLVLYGSLRKRSYSKLTAFEAACILHRLGCDKHPTTIFPSSIHSLILKILN</sequence>
<dbReference type="InterPro" id="IPR014063">
    <property type="entry name" value="Arsenate-R_ArsH"/>
</dbReference>
<evidence type="ECO:0000313" key="1">
    <source>
        <dbReference type="EMBL" id="PQK08122.1"/>
    </source>
</evidence>
<reference evidence="1 2" key="1">
    <citation type="submission" date="2016-07" db="EMBL/GenBank/DDBJ databases">
        <title>Comparative genomics of the entomopathogenic fungus Beauveria bassiana.</title>
        <authorList>
            <person name="Valero Jimenez C.A."/>
            <person name="Zwaan B.J."/>
            <person name="Van Kan J.A."/>
            <person name="Takken W."/>
            <person name="Debets A.J."/>
            <person name="Schoustra S.E."/>
            <person name="Koenraadt C.J."/>
        </authorList>
    </citation>
    <scope>NUCLEOTIDE SEQUENCE [LARGE SCALE GENOMIC DNA]</scope>
    <source>
        <strain evidence="1 2">ARSEF 8028</strain>
    </source>
</reference>
<dbReference type="PANTHER" id="PTHR43590">
    <property type="entry name" value="ARSENIC RESISTANCE PROTEIN ARSH (AFU_ORTHOLOGUE AFUA_5G15030)"/>
    <property type="match status" value="1"/>
</dbReference>
<dbReference type="AlphaFoldDB" id="A0A2S7XWW9"/>
<dbReference type="EMBL" id="JRHA01000001">
    <property type="protein sequence ID" value="PQK08122.1"/>
    <property type="molecule type" value="Genomic_DNA"/>
</dbReference>
<comment type="caution">
    <text evidence="1">The sequence shown here is derived from an EMBL/GenBank/DDBJ whole genome shotgun (WGS) entry which is preliminary data.</text>
</comment>